<feature type="domain" description="EamA" evidence="2">
    <location>
        <begin position="144"/>
        <end position="277"/>
    </location>
</feature>
<feature type="transmembrane region" description="Helical" evidence="1">
    <location>
        <begin position="233"/>
        <end position="254"/>
    </location>
</feature>
<reference evidence="3 4" key="1">
    <citation type="submission" date="2020-03" db="EMBL/GenBank/DDBJ databases">
        <title>The genome sequence of Microvirga sp. c23x22.</title>
        <authorList>
            <person name="Zhang X."/>
        </authorList>
    </citation>
    <scope>NUCLEOTIDE SEQUENCE [LARGE SCALE GENOMIC DNA]</scope>
    <source>
        <strain evidence="4">c23x22</strain>
    </source>
</reference>
<keyword evidence="4" id="KW-1185">Reference proteome</keyword>
<gene>
    <name evidence="3" type="ORF">HB375_05940</name>
</gene>
<protein>
    <submittedName>
        <fullName evidence="3">EamA family transporter</fullName>
    </submittedName>
</protein>
<evidence type="ECO:0000313" key="3">
    <source>
        <dbReference type="EMBL" id="NIX76155.1"/>
    </source>
</evidence>
<feature type="domain" description="EamA" evidence="2">
    <location>
        <begin position="7"/>
        <end position="131"/>
    </location>
</feature>
<feature type="transmembrane region" description="Helical" evidence="1">
    <location>
        <begin position="88"/>
        <end position="108"/>
    </location>
</feature>
<accession>A0ABX0VBS4</accession>
<evidence type="ECO:0000259" key="2">
    <source>
        <dbReference type="Pfam" id="PF00892"/>
    </source>
</evidence>
<sequence length="279" mass="29047">MEPFVFVAVLAAASLHASWNAMVKVGLDRFSSIVLLALSGLGISLVLLPFFPLPAPAAWPFVIASALIHVCYKLSLVKAYEHGDLSQVYPLARGAAPLVVAIVSAVFLGEVTTLTKVLAILSIGLGVCLMSVKGGAMGRMPPKALGFALITAACTASYTLVDGMGARLSESASGFIIMLTIVDGLFTTTYAFATRGKTVFARLAPAWRSGVAAGAMSLASYWIAVWAFTQAPIALVAALRETSVLFAMLIAVLFLKERAGVARIAAASLIAGGVVLMRI</sequence>
<feature type="transmembrane region" description="Helical" evidence="1">
    <location>
        <begin position="57"/>
        <end position="76"/>
    </location>
</feature>
<keyword evidence="1" id="KW-1133">Transmembrane helix</keyword>
<evidence type="ECO:0000313" key="4">
    <source>
        <dbReference type="Proteomes" id="UP000707352"/>
    </source>
</evidence>
<feature type="transmembrane region" description="Helical" evidence="1">
    <location>
        <begin position="30"/>
        <end position="51"/>
    </location>
</feature>
<evidence type="ECO:0000256" key="1">
    <source>
        <dbReference type="SAM" id="Phobius"/>
    </source>
</evidence>
<proteinExistence type="predicted"/>
<dbReference type="Pfam" id="PF00892">
    <property type="entry name" value="EamA"/>
    <property type="match status" value="2"/>
</dbReference>
<feature type="transmembrane region" description="Helical" evidence="1">
    <location>
        <begin position="173"/>
        <end position="193"/>
    </location>
</feature>
<dbReference type="InterPro" id="IPR037185">
    <property type="entry name" value="EmrE-like"/>
</dbReference>
<name>A0ABX0VBS4_9HYPH</name>
<feature type="transmembrane region" description="Helical" evidence="1">
    <location>
        <begin position="114"/>
        <end position="132"/>
    </location>
</feature>
<organism evidence="3 4">
    <name type="scientific">Microvirga terricola</name>
    <dbReference type="NCBI Taxonomy" id="2719797"/>
    <lineage>
        <taxon>Bacteria</taxon>
        <taxon>Pseudomonadati</taxon>
        <taxon>Pseudomonadota</taxon>
        <taxon>Alphaproteobacteria</taxon>
        <taxon>Hyphomicrobiales</taxon>
        <taxon>Methylobacteriaceae</taxon>
        <taxon>Microvirga</taxon>
    </lineage>
</organism>
<feature type="transmembrane region" description="Helical" evidence="1">
    <location>
        <begin position="6"/>
        <end position="23"/>
    </location>
</feature>
<dbReference type="SUPFAM" id="SSF103481">
    <property type="entry name" value="Multidrug resistance efflux transporter EmrE"/>
    <property type="match status" value="2"/>
</dbReference>
<dbReference type="EMBL" id="JAATJS010000002">
    <property type="protein sequence ID" value="NIX76155.1"/>
    <property type="molecule type" value="Genomic_DNA"/>
</dbReference>
<dbReference type="InterPro" id="IPR000620">
    <property type="entry name" value="EamA_dom"/>
</dbReference>
<dbReference type="Proteomes" id="UP000707352">
    <property type="component" value="Unassembled WGS sequence"/>
</dbReference>
<feature type="transmembrane region" description="Helical" evidence="1">
    <location>
        <begin position="144"/>
        <end position="161"/>
    </location>
</feature>
<keyword evidence="1" id="KW-0812">Transmembrane</keyword>
<feature type="transmembrane region" description="Helical" evidence="1">
    <location>
        <begin position="205"/>
        <end position="227"/>
    </location>
</feature>
<keyword evidence="1" id="KW-0472">Membrane</keyword>
<dbReference type="Gene3D" id="1.10.3730.20">
    <property type="match status" value="2"/>
</dbReference>
<comment type="caution">
    <text evidence="3">The sequence shown here is derived from an EMBL/GenBank/DDBJ whole genome shotgun (WGS) entry which is preliminary data.</text>
</comment>